<reference evidence="4 5" key="1">
    <citation type="submission" date="2024-06" db="EMBL/GenBank/DDBJ databases">
        <title>A chromosome level genome sequence of Diviner's sage (Salvia divinorum).</title>
        <authorList>
            <person name="Ford S.A."/>
            <person name="Ro D.-K."/>
            <person name="Ness R.W."/>
            <person name="Phillips M.A."/>
        </authorList>
    </citation>
    <scope>NUCLEOTIDE SEQUENCE [LARGE SCALE GENOMIC DNA]</scope>
    <source>
        <strain evidence="4">SAF-2024a</strain>
        <tissue evidence="4">Leaf</tissue>
    </source>
</reference>
<feature type="compositionally biased region" description="Polar residues" evidence="3">
    <location>
        <begin position="68"/>
        <end position="90"/>
    </location>
</feature>
<feature type="region of interest" description="Disordered" evidence="3">
    <location>
        <begin position="36"/>
        <end position="90"/>
    </location>
</feature>
<proteinExistence type="predicted"/>
<dbReference type="PANTHER" id="PTHR14571">
    <property type="entry name" value="HISTONE-LYSINE N-METHYLTRANSFERASE SET-26-RELATED"/>
    <property type="match status" value="1"/>
</dbReference>
<keyword evidence="5" id="KW-1185">Reference proteome</keyword>
<evidence type="ECO:0000313" key="5">
    <source>
        <dbReference type="Proteomes" id="UP001567538"/>
    </source>
</evidence>
<evidence type="ECO:0000256" key="1">
    <source>
        <dbReference type="ARBA" id="ARBA00004123"/>
    </source>
</evidence>
<dbReference type="AlphaFoldDB" id="A0ABD1IMI7"/>
<evidence type="ECO:0000313" key="4">
    <source>
        <dbReference type="EMBL" id="KAL1568808.1"/>
    </source>
</evidence>
<comment type="subcellular location">
    <subcellularLocation>
        <location evidence="1">Nucleus</location>
    </subcellularLocation>
</comment>
<evidence type="ECO:0000256" key="3">
    <source>
        <dbReference type="SAM" id="MobiDB-lite"/>
    </source>
</evidence>
<comment type="caution">
    <text evidence="4">The sequence shown here is derived from an EMBL/GenBank/DDBJ whole genome shotgun (WGS) entry which is preliminary data.</text>
</comment>
<accession>A0ABD1IMI7</accession>
<dbReference type="EMBL" id="JBEAFC010000001">
    <property type="protein sequence ID" value="KAL1568808.1"/>
    <property type="molecule type" value="Genomic_DNA"/>
</dbReference>
<gene>
    <name evidence="4" type="ORF">AAHA92_00370</name>
</gene>
<dbReference type="PANTHER" id="PTHR14571:SF9">
    <property type="entry name" value="HISTONE-LYSINE N-METHYLTRANSFERASE SET-26-RELATED"/>
    <property type="match status" value="1"/>
</dbReference>
<dbReference type="GO" id="GO:0005634">
    <property type="term" value="C:nucleus"/>
    <property type="evidence" value="ECO:0007669"/>
    <property type="project" value="UniProtKB-SubCell"/>
</dbReference>
<keyword evidence="2" id="KW-0539">Nucleus</keyword>
<organism evidence="4 5">
    <name type="scientific">Salvia divinorum</name>
    <name type="common">Maria pastora</name>
    <name type="synonym">Diviner's sage</name>
    <dbReference type="NCBI Taxonomy" id="28513"/>
    <lineage>
        <taxon>Eukaryota</taxon>
        <taxon>Viridiplantae</taxon>
        <taxon>Streptophyta</taxon>
        <taxon>Embryophyta</taxon>
        <taxon>Tracheophyta</taxon>
        <taxon>Spermatophyta</taxon>
        <taxon>Magnoliopsida</taxon>
        <taxon>eudicotyledons</taxon>
        <taxon>Gunneridae</taxon>
        <taxon>Pentapetalae</taxon>
        <taxon>asterids</taxon>
        <taxon>lamiids</taxon>
        <taxon>Lamiales</taxon>
        <taxon>Lamiaceae</taxon>
        <taxon>Nepetoideae</taxon>
        <taxon>Mentheae</taxon>
        <taxon>Salviinae</taxon>
        <taxon>Salvia</taxon>
        <taxon>Salvia subgen. Calosphace</taxon>
    </lineage>
</organism>
<evidence type="ECO:0000256" key="2">
    <source>
        <dbReference type="ARBA" id="ARBA00023242"/>
    </source>
</evidence>
<dbReference type="Proteomes" id="UP001567538">
    <property type="component" value="Unassembled WGS sequence"/>
</dbReference>
<name>A0ABD1IMI7_SALDI</name>
<sequence length="156" mass="16270">MKDNASSQACRKMWETKELNVKDPSIHFSKVPLGTSSHVAGECSSPPSAEGASSKVVASAVPGKSEKSYQTGCNPSSKGHVASMTSPASSNVPAILSDEVLALLLHQELNSSPRVPRVPCMRNTGSLPQLTGPTATSVLMKRTSSGGKDQGMVYLS</sequence>
<protein>
    <submittedName>
        <fullName evidence="4">Uncharacterized protein</fullName>
    </submittedName>
</protein>